<accession>A0ACC2K3S1</accession>
<dbReference type="Proteomes" id="UP001234297">
    <property type="component" value="Chromosome 12"/>
</dbReference>
<dbReference type="EMBL" id="CM056820">
    <property type="protein sequence ID" value="KAJ8615682.1"/>
    <property type="molecule type" value="Genomic_DNA"/>
</dbReference>
<evidence type="ECO:0000313" key="1">
    <source>
        <dbReference type="EMBL" id="KAJ8615682.1"/>
    </source>
</evidence>
<reference evidence="1 2" key="1">
    <citation type="journal article" date="2022" name="Hortic Res">
        <title>A haplotype resolved chromosomal level avocado genome allows analysis of novel avocado genes.</title>
        <authorList>
            <person name="Nath O."/>
            <person name="Fletcher S.J."/>
            <person name="Hayward A."/>
            <person name="Shaw L.M."/>
            <person name="Masouleh A.K."/>
            <person name="Furtado A."/>
            <person name="Henry R.J."/>
            <person name="Mitter N."/>
        </authorList>
    </citation>
    <scope>NUCLEOTIDE SEQUENCE [LARGE SCALE GENOMIC DNA]</scope>
    <source>
        <strain evidence="2">cv. Hass</strain>
    </source>
</reference>
<gene>
    <name evidence="1" type="ORF">MRB53_035054</name>
</gene>
<keyword evidence="2" id="KW-1185">Reference proteome</keyword>
<sequence>MLRHRRCPDLLHRHRCPEFRRRSSPPIIAAAFRRRRCLRPDLRKTCSVVSVSAQGRRQGGSGIFVRPHIAGEEGFCYSHPSRKLSETSQC</sequence>
<protein>
    <submittedName>
        <fullName evidence="1">Uncharacterized protein</fullName>
    </submittedName>
</protein>
<proteinExistence type="predicted"/>
<name>A0ACC2K3S1_PERAE</name>
<comment type="caution">
    <text evidence="1">The sequence shown here is derived from an EMBL/GenBank/DDBJ whole genome shotgun (WGS) entry which is preliminary data.</text>
</comment>
<evidence type="ECO:0000313" key="2">
    <source>
        <dbReference type="Proteomes" id="UP001234297"/>
    </source>
</evidence>
<organism evidence="1 2">
    <name type="scientific">Persea americana</name>
    <name type="common">Avocado</name>
    <dbReference type="NCBI Taxonomy" id="3435"/>
    <lineage>
        <taxon>Eukaryota</taxon>
        <taxon>Viridiplantae</taxon>
        <taxon>Streptophyta</taxon>
        <taxon>Embryophyta</taxon>
        <taxon>Tracheophyta</taxon>
        <taxon>Spermatophyta</taxon>
        <taxon>Magnoliopsida</taxon>
        <taxon>Magnoliidae</taxon>
        <taxon>Laurales</taxon>
        <taxon>Lauraceae</taxon>
        <taxon>Persea</taxon>
    </lineage>
</organism>